<keyword evidence="1" id="KW-1133">Transmembrane helix</keyword>
<dbReference type="Pfam" id="PF01478">
    <property type="entry name" value="Peptidase_A24"/>
    <property type="match status" value="1"/>
</dbReference>
<accession>A0ABW1VKG8</accession>
<feature type="domain" description="Prepilin type IV endopeptidase peptidase" evidence="2">
    <location>
        <begin position="65"/>
        <end position="173"/>
    </location>
</feature>
<evidence type="ECO:0000259" key="2">
    <source>
        <dbReference type="Pfam" id="PF01478"/>
    </source>
</evidence>
<dbReference type="EMBL" id="JBHSUC010000002">
    <property type="protein sequence ID" value="MFC6361115.1"/>
    <property type="molecule type" value="Genomic_DNA"/>
</dbReference>
<name>A0ABW1VKG8_9GAMM</name>
<protein>
    <submittedName>
        <fullName evidence="3">Prepilin peptidase</fullName>
    </submittedName>
</protein>
<keyword evidence="4" id="KW-1185">Reference proteome</keyword>
<evidence type="ECO:0000256" key="1">
    <source>
        <dbReference type="SAM" id="Phobius"/>
    </source>
</evidence>
<comment type="caution">
    <text evidence="3">The sequence shown here is derived from an EMBL/GenBank/DDBJ whole genome shotgun (WGS) entry which is preliminary data.</text>
</comment>
<dbReference type="Proteomes" id="UP001596215">
    <property type="component" value="Unassembled WGS sequence"/>
</dbReference>
<feature type="transmembrane region" description="Helical" evidence="1">
    <location>
        <begin position="29"/>
        <end position="51"/>
    </location>
</feature>
<evidence type="ECO:0000313" key="3">
    <source>
        <dbReference type="EMBL" id="MFC6361115.1"/>
    </source>
</evidence>
<reference evidence="4" key="1">
    <citation type="journal article" date="2019" name="Int. J. Syst. Evol. Microbiol.">
        <title>The Global Catalogue of Microorganisms (GCM) 10K type strain sequencing project: providing services to taxonomists for standard genome sequencing and annotation.</title>
        <authorList>
            <consortium name="The Broad Institute Genomics Platform"/>
            <consortium name="The Broad Institute Genome Sequencing Center for Infectious Disease"/>
            <person name="Wu L."/>
            <person name="Ma J."/>
        </authorList>
    </citation>
    <scope>NUCLEOTIDE SEQUENCE [LARGE SCALE GENOMIC DNA]</scope>
    <source>
        <strain evidence="4">CGMCC 4.1530</strain>
    </source>
</reference>
<evidence type="ECO:0000313" key="4">
    <source>
        <dbReference type="Proteomes" id="UP001596215"/>
    </source>
</evidence>
<proteinExistence type="predicted"/>
<sequence length="204" mass="22800">MLSSILLFIPAGILMVRQSQQFIRGHQGIQPAATLMLSVTGMFSALYGMYLVVPEPPASPPVIGVFLVWGILFTVIDISNFWLPLRFTMSFTLSGLLIILLQCGTDKIINCSIVWVVFFSSFQLVRIISLSINQDSIGQGDIFFISGMSFWMGWREICMVAGSGFLLLFLSALMINKRVLPYAPYFFVAFALWSMTGFINLIKI</sequence>
<organism evidence="3 4">
    <name type="scientific">Tatumella punctata</name>
    <dbReference type="NCBI Taxonomy" id="399969"/>
    <lineage>
        <taxon>Bacteria</taxon>
        <taxon>Pseudomonadati</taxon>
        <taxon>Pseudomonadota</taxon>
        <taxon>Gammaproteobacteria</taxon>
        <taxon>Enterobacterales</taxon>
        <taxon>Erwiniaceae</taxon>
        <taxon>Tatumella</taxon>
    </lineage>
</organism>
<feature type="transmembrane region" description="Helical" evidence="1">
    <location>
        <begin position="182"/>
        <end position="202"/>
    </location>
</feature>
<gene>
    <name evidence="3" type="ORF">ACFP73_03230</name>
</gene>
<feature type="transmembrane region" description="Helical" evidence="1">
    <location>
        <begin position="152"/>
        <end position="175"/>
    </location>
</feature>
<keyword evidence="1" id="KW-0472">Membrane</keyword>
<dbReference type="RefSeq" id="WP_212707512.1">
    <property type="nucleotide sequence ID" value="NZ_BAAAFW010000050.1"/>
</dbReference>
<feature type="transmembrane region" description="Helical" evidence="1">
    <location>
        <begin position="58"/>
        <end position="76"/>
    </location>
</feature>
<keyword evidence="1" id="KW-0812">Transmembrane</keyword>
<feature type="transmembrane region" description="Helical" evidence="1">
    <location>
        <begin position="82"/>
        <end position="101"/>
    </location>
</feature>
<feature type="transmembrane region" description="Helical" evidence="1">
    <location>
        <begin position="113"/>
        <end position="132"/>
    </location>
</feature>
<dbReference type="InterPro" id="IPR000045">
    <property type="entry name" value="Prepilin_IV_endopep_pep"/>
</dbReference>